<evidence type="ECO:0000313" key="1">
    <source>
        <dbReference type="EMBL" id="CAF0831045.1"/>
    </source>
</evidence>
<dbReference type="Proteomes" id="UP000663832">
    <property type="component" value="Unassembled WGS sequence"/>
</dbReference>
<dbReference type="EMBL" id="CAJNOM010000023">
    <property type="protein sequence ID" value="CAF0831045.1"/>
    <property type="molecule type" value="Genomic_DNA"/>
</dbReference>
<dbReference type="OrthoDB" id="419773at2759"/>
<dbReference type="EMBL" id="CAJNOI010000028">
    <property type="protein sequence ID" value="CAF0871090.1"/>
    <property type="molecule type" value="Genomic_DNA"/>
</dbReference>
<gene>
    <name evidence="2" type="ORF">BJG266_LOCUS8903</name>
    <name evidence="1" type="ORF">QVE165_LOCUS5784</name>
</gene>
<protein>
    <submittedName>
        <fullName evidence="2">Uncharacterized protein</fullName>
    </submittedName>
</protein>
<evidence type="ECO:0000313" key="4">
    <source>
        <dbReference type="Proteomes" id="UP000663877"/>
    </source>
</evidence>
<comment type="caution">
    <text evidence="2">The sequence shown here is derived from an EMBL/GenBank/DDBJ whole genome shotgun (WGS) entry which is preliminary data.</text>
</comment>
<dbReference type="AlphaFoldDB" id="A0A813XG81"/>
<dbReference type="Proteomes" id="UP000663877">
    <property type="component" value="Unassembled WGS sequence"/>
</dbReference>
<reference evidence="2" key="1">
    <citation type="submission" date="2021-02" db="EMBL/GenBank/DDBJ databases">
        <authorList>
            <person name="Nowell W R."/>
        </authorList>
    </citation>
    <scope>NUCLEOTIDE SEQUENCE</scope>
</reference>
<keyword evidence="3" id="KW-1185">Reference proteome</keyword>
<organism evidence="2 4">
    <name type="scientific">Adineta steineri</name>
    <dbReference type="NCBI Taxonomy" id="433720"/>
    <lineage>
        <taxon>Eukaryota</taxon>
        <taxon>Metazoa</taxon>
        <taxon>Spiralia</taxon>
        <taxon>Gnathifera</taxon>
        <taxon>Rotifera</taxon>
        <taxon>Eurotatoria</taxon>
        <taxon>Bdelloidea</taxon>
        <taxon>Adinetida</taxon>
        <taxon>Adinetidae</taxon>
        <taxon>Adineta</taxon>
    </lineage>
</organism>
<accession>A0A813XG81</accession>
<sequence length="456" mass="51520">MAEQSSPLPYESASFGITESTNSEIVTLFEHLQQLQPMDKNGPMSGRCGPQTEQMEKFLKNTFGFQNILGEYIVQGVKAFHLDKRPESMSLDEKIQFPSDTADSFAMTVSEIIDWQRSYKVYADQHIKGMTEEFLQKALRGQSEDGEEAFRMKFVVRISTCPILMEFDAKIIPRNLDEDWPHRIKLVSVTGIDFAGRKHDVDDILYFISNWRDVFKEDEKSGMPLVYHRDFIPKPNGSTAKLCEERLRESLTRMVKIRLRACDEEGVQVLVETGIGLGVFSGSDIGIDGKVRAHSAKAIRRVLEEDGPSYKNIRAIVFALPIFNRGESNNRIPNTFDGFVNEFKSKYTGCIPVLIADQDMHRLTVAIARAGFNVSELNPADSHGVFGEYWQNRGPAVEEKLALTTVGLLVQHHLINPHVLKSESYHLLDVSEGQILDMHTSFLVDNKPVPSCCVKQ</sequence>
<proteinExistence type="predicted"/>
<evidence type="ECO:0000313" key="2">
    <source>
        <dbReference type="EMBL" id="CAF0871090.1"/>
    </source>
</evidence>
<name>A0A813XG81_9BILA</name>
<evidence type="ECO:0000313" key="3">
    <source>
        <dbReference type="Proteomes" id="UP000663832"/>
    </source>
</evidence>